<evidence type="ECO:0000256" key="3">
    <source>
        <dbReference type="SAM" id="MobiDB-lite"/>
    </source>
</evidence>
<dbReference type="PANTHER" id="PTHR11639:SF115">
    <property type="entry name" value="S100 CALCIUM-BINDING PROTEIN U-RELATED"/>
    <property type="match status" value="1"/>
</dbReference>
<protein>
    <submittedName>
        <fullName evidence="5">Translation initiation factor IF-2-like</fullName>
    </submittedName>
</protein>
<evidence type="ECO:0000256" key="2">
    <source>
        <dbReference type="ARBA" id="ARBA00022837"/>
    </source>
</evidence>
<evidence type="ECO:0000313" key="6">
    <source>
        <dbReference type="Proteomes" id="UP000694680"/>
    </source>
</evidence>
<reference evidence="5" key="2">
    <citation type="submission" date="2025-08" db="UniProtKB">
        <authorList>
            <consortium name="Ensembl"/>
        </authorList>
    </citation>
    <scope>IDENTIFICATION</scope>
</reference>
<sequence>MENAIQTMVKTFLKSSKGKENLGKKEFQNLVSSQLGNILSDSDSKEAINNMSQGLDANQDGKVGFEEYLKLVGYLAVSLSDQRCLAQKEQNQNSNAATGQVAQSSPETAEEKPEANAEAKPAAKEDAEAVTSENAVESVKVDVKAEGEAAVEEAMAAAAVVSVAVAEAAEEAEAEAEAEAKEAVTAIVAAAAVEMAVEEAMEEAVIEAAIEEKAEEDAVKLLNAIDKEITEATS</sequence>
<evidence type="ECO:0000313" key="5">
    <source>
        <dbReference type="Ensembl" id="ENSGWIP00000006572.1"/>
    </source>
</evidence>
<keyword evidence="2" id="KW-0106">Calcium</keyword>
<feature type="compositionally biased region" description="Polar residues" evidence="3">
    <location>
        <begin position="90"/>
        <end position="105"/>
    </location>
</feature>
<evidence type="ECO:0000256" key="1">
    <source>
        <dbReference type="ARBA" id="ARBA00022723"/>
    </source>
</evidence>
<dbReference type="OrthoDB" id="8961427at2759"/>
<dbReference type="InterPro" id="IPR018247">
    <property type="entry name" value="EF_Hand_1_Ca_BS"/>
</dbReference>
<keyword evidence="1" id="KW-0479">Metal-binding</keyword>
<dbReference type="AlphaFoldDB" id="A0A8C5G0W6"/>
<keyword evidence="6" id="KW-1185">Reference proteome</keyword>
<dbReference type="GO" id="GO:0005615">
    <property type="term" value="C:extracellular space"/>
    <property type="evidence" value="ECO:0007669"/>
    <property type="project" value="TreeGrafter"/>
</dbReference>
<dbReference type="GO" id="GO:0005509">
    <property type="term" value="F:calcium ion binding"/>
    <property type="evidence" value="ECO:0007669"/>
    <property type="project" value="InterPro"/>
</dbReference>
<dbReference type="InterPro" id="IPR002048">
    <property type="entry name" value="EF_hand_dom"/>
</dbReference>
<dbReference type="Gene3D" id="1.10.238.10">
    <property type="entry name" value="EF-hand"/>
    <property type="match status" value="1"/>
</dbReference>
<feature type="region of interest" description="Disordered" evidence="3">
    <location>
        <begin position="90"/>
        <end position="139"/>
    </location>
</feature>
<dbReference type="Ensembl" id="ENSGWIT00000007268.1">
    <property type="protein sequence ID" value="ENSGWIP00000006572.1"/>
    <property type="gene ID" value="ENSGWIG00000003814.1"/>
</dbReference>
<dbReference type="InterPro" id="IPR013787">
    <property type="entry name" value="S100_Ca-bd_sub"/>
</dbReference>
<reference evidence="5" key="3">
    <citation type="submission" date="2025-09" db="UniProtKB">
        <authorList>
            <consortium name="Ensembl"/>
        </authorList>
    </citation>
    <scope>IDENTIFICATION</scope>
</reference>
<dbReference type="PROSITE" id="PS00018">
    <property type="entry name" value="EF_HAND_1"/>
    <property type="match status" value="1"/>
</dbReference>
<organism evidence="5 6">
    <name type="scientific">Gouania willdenowi</name>
    <name type="common">Blunt-snouted clingfish</name>
    <name type="synonym">Lepadogaster willdenowi</name>
    <dbReference type="NCBI Taxonomy" id="441366"/>
    <lineage>
        <taxon>Eukaryota</taxon>
        <taxon>Metazoa</taxon>
        <taxon>Chordata</taxon>
        <taxon>Craniata</taxon>
        <taxon>Vertebrata</taxon>
        <taxon>Euteleostomi</taxon>
        <taxon>Actinopterygii</taxon>
        <taxon>Neopterygii</taxon>
        <taxon>Teleostei</taxon>
        <taxon>Neoteleostei</taxon>
        <taxon>Acanthomorphata</taxon>
        <taxon>Ovalentaria</taxon>
        <taxon>Blenniimorphae</taxon>
        <taxon>Blenniiformes</taxon>
        <taxon>Gobiesocoidei</taxon>
        <taxon>Gobiesocidae</taxon>
        <taxon>Gobiesocinae</taxon>
        <taxon>Gouania</taxon>
    </lineage>
</organism>
<evidence type="ECO:0000259" key="4">
    <source>
        <dbReference type="PROSITE" id="PS50222"/>
    </source>
</evidence>
<dbReference type="Proteomes" id="UP000694680">
    <property type="component" value="Chromosome 11"/>
</dbReference>
<dbReference type="GO" id="GO:0048471">
    <property type="term" value="C:perinuclear region of cytoplasm"/>
    <property type="evidence" value="ECO:0007669"/>
    <property type="project" value="TreeGrafter"/>
</dbReference>
<proteinExistence type="predicted"/>
<dbReference type="SUPFAM" id="SSF47473">
    <property type="entry name" value="EF-hand"/>
    <property type="match status" value="1"/>
</dbReference>
<dbReference type="PANTHER" id="PTHR11639">
    <property type="entry name" value="S100 CALCIUM-BINDING PROTEIN"/>
    <property type="match status" value="1"/>
</dbReference>
<dbReference type="CTD" id="563060"/>
<accession>A0A8C5G0W6</accession>
<feature type="compositionally biased region" description="Basic and acidic residues" evidence="3">
    <location>
        <begin position="109"/>
        <end position="127"/>
    </location>
</feature>
<dbReference type="PROSITE" id="PS50222">
    <property type="entry name" value="EF_HAND_2"/>
    <property type="match status" value="1"/>
</dbReference>
<dbReference type="InterPro" id="IPR011992">
    <property type="entry name" value="EF-hand-dom_pair"/>
</dbReference>
<feature type="domain" description="EF-hand" evidence="4">
    <location>
        <begin position="43"/>
        <end position="78"/>
    </location>
</feature>
<name>A0A8C5G0W6_GOUWI</name>
<gene>
    <name evidence="5" type="primary">s100u</name>
</gene>
<dbReference type="SMART" id="SM01394">
    <property type="entry name" value="S_100"/>
    <property type="match status" value="1"/>
</dbReference>
<reference evidence="5" key="1">
    <citation type="submission" date="2020-06" db="EMBL/GenBank/DDBJ databases">
        <authorList>
            <consortium name="Wellcome Sanger Institute Data Sharing"/>
        </authorList>
    </citation>
    <scope>NUCLEOTIDE SEQUENCE [LARGE SCALE GENOMIC DNA]</scope>
</reference>
<dbReference type="RefSeq" id="XP_028316755.1">
    <property type="nucleotide sequence ID" value="XM_028460954.1"/>
</dbReference>
<dbReference type="Pfam" id="PF01023">
    <property type="entry name" value="S_100"/>
    <property type="match status" value="1"/>
</dbReference>
<dbReference type="GO" id="GO:0048306">
    <property type="term" value="F:calcium-dependent protein binding"/>
    <property type="evidence" value="ECO:0007669"/>
    <property type="project" value="TreeGrafter"/>
</dbReference>
<dbReference type="GeneID" id="114471955"/>